<feature type="transmembrane region" description="Helical" evidence="8">
    <location>
        <begin position="148"/>
        <end position="167"/>
    </location>
</feature>
<feature type="transmembrane region" description="Helical" evidence="8">
    <location>
        <begin position="12"/>
        <end position="36"/>
    </location>
</feature>
<reference evidence="9 10" key="1">
    <citation type="submission" date="2020-08" db="EMBL/GenBank/DDBJ databases">
        <title>Genomic Encyclopedia of Type Strains, Phase III (KMG-III): the genomes of soil and plant-associated and newly described type strains.</title>
        <authorList>
            <person name="Whitman W."/>
        </authorList>
    </citation>
    <scope>NUCLEOTIDE SEQUENCE [LARGE SCALE GENOMIC DNA]</scope>
    <source>
        <strain evidence="9 10">CECT 8234</strain>
    </source>
</reference>
<keyword evidence="4" id="KW-0309">Germination</keyword>
<dbReference type="NCBIfam" id="TIGR00912">
    <property type="entry name" value="2A0309"/>
    <property type="match status" value="1"/>
</dbReference>
<feature type="transmembrane region" description="Helical" evidence="8">
    <location>
        <begin position="118"/>
        <end position="136"/>
    </location>
</feature>
<dbReference type="PANTHER" id="PTHR34975:SF2">
    <property type="entry name" value="SPORE GERMINATION PROTEIN A2"/>
    <property type="match status" value="1"/>
</dbReference>
<evidence type="ECO:0000313" key="9">
    <source>
        <dbReference type="EMBL" id="MBB3153653.1"/>
    </source>
</evidence>
<dbReference type="GO" id="GO:0016020">
    <property type="term" value="C:membrane"/>
    <property type="evidence" value="ECO:0007669"/>
    <property type="project" value="UniProtKB-SubCell"/>
</dbReference>
<evidence type="ECO:0000256" key="2">
    <source>
        <dbReference type="ARBA" id="ARBA00007998"/>
    </source>
</evidence>
<feature type="transmembrane region" description="Helical" evidence="8">
    <location>
        <begin position="272"/>
        <end position="291"/>
    </location>
</feature>
<protein>
    <submittedName>
        <fullName evidence="9">Spore germination protein (Amino acid permease)</fullName>
    </submittedName>
</protein>
<evidence type="ECO:0000256" key="8">
    <source>
        <dbReference type="SAM" id="Phobius"/>
    </source>
</evidence>
<evidence type="ECO:0000256" key="5">
    <source>
        <dbReference type="ARBA" id="ARBA00022692"/>
    </source>
</evidence>
<dbReference type="RefSeq" id="WP_183565655.1">
    <property type="nucleotide sequence ID" value="NZ_CBCSLB010000010.1"/>
</dbReference>
<comment type="caution">
    <text evidence="9">The sequence shown here is derived from an EMBL/GenBank/DDBJ whole genome shotgun (WGS) entry which is preliminary data.</text>
</comment>
<dbReference type="Pfam" id="PF03845">
    <property type="entry name" value="Spore_permease"/>
    <property type="match status" value="1"/>
</dbReference>
<organism evidence="9 10">
    <name type="scientific">Paenibacillus endophyticus</name>
    <dbReference type="NCBI Taxonomy" id="1294268"/>
    <lineage>
        <taxon>Bacteria</taxon>
        <taxon>Bacillati</taxon>
        <taxon>Bacillota</taxon>
        <taxon>Bacilli</taxon>
        <taxon>Bacillales</taxon>
        <taxon>Paenibacillaceae</taxon>
        <taxon>Paenibacillus</taxon>
    </lineage>
</organism>
<keyword evidence="7 8" id="KW-0472">Membrane</keyword>
<evidence type="ECO:0000256" key="1">
    <source>
        <dbReference type="ARBA" id="ARBA00004141"/>
    </source>
</evidence>
<feature type="transmembrane region" description="Helical" evidence="8">
    <location>
        <begin position="187"/>
        <end position="204"/>
    </location>
</feature>
<feature type="transmembrane region" description="Helical" evidence="8">
    <location>
        <begin position="216"/>
        <end position="236"/>
    </location>
</feature>
<gene>
    <name evidence="9" type="ORF">FHS16_003728</name>
</gene>
<evidence type="ECO:0000256" key="7">
    <source>
        <dbReference type="ARBA" id="ARBA00023136"/>
    </source>
</evidence>
<dbReference type="Proteomes" id="UP000518605">
    <property type="component" value="Unassembled WGS sequence"/>
</dbReference>
<accession>A0A7W5GBQ5</accession>
<keyword evidence="3" id="KW-0813">Transport</keyword>
<feature type="transmembrane region" description="Helical" evidence="8">
    <location>
        <begin position="333"/>
        <end position="355"/>
    </location>
</feature>
<sequence length="369" mass="42059">MNRRNGLISIWLSFSILLLSAGLVSHVMSIPLILGVAKRDSWLSVICAAPFFLLWVLILFGILKQLHGERLPDWLERQFGIVPSWIFRLSAVMLLFVSASYTLHDTSAWTVATYMQQTPFSVVIVTATVVSMLAAYAGLRTIAMTSSILLPLVIVLGYFVSIANTKYKDYSLLFPILEHGPQPAINGMFYALAGLMELWVLLLFQHQLRSKMRWWHLMLLALFMLGMVIGPTIGAITEFGPLEAAKQRHTAFEQWKIVNIGKLLQHVDFLSIYQWLCGSFARIAISLYLMTDMLNIRKPRKRLLSLAIFSLLITIIAFYPWRDQDTLAFLTRVYFPVSAVYVTALTFFLAFTLLLRSSRKEKTIRDPEQ</sequence>
<comment type="subcellular location">
    <subcellularLocation>
        <location evidence="1">Membrane</location>
        <topology evidence="1">Multi-pass membrane protein</topology>
    </subcellularLocation>
</comment>
<evidence type="ECO:0000313" key="10">
    <source>
        <dbReference type="Proteomes" id="UP000518605"/>
    </source>
</evidence>
<feature type="transmembrane region" description="Helical" evidence="8">
    <location>
        <begin position="42"/>
        <end position="63"/>
    </location>
</feature>
<proteinExistence type="inferred from homology"/>
<dbReference type="PANTHER" id="PTHR34975">
    <property type="entry name" value="SPORE GERMINATION PROTEIN A2"/>
    <property type="match status" value="1"/>
</dbReference>
<keyword evidence="10" id="KW-1185">Reference proteome</keyword>
<feature type="transmembrane region" description="Helical" evidence="8">
    <location>
        <begin position="84"/>
        <end position="103"/>
    </location>
</feature>
<evidence type="ECO:0000256" key="3">
    <source>
        <dbReference type="ARBA" id="ARBA00022448"/>
    </source>
</evidence>
<evidence type="ECO:0000256" key="4">
    <source>
        <dbReference type="ARBA" id="ARBA00022544"/>
    </source>
</evidence>
<keyword evidence="5 8" id="KW-0812">Transmembrane</keyword>
<feature type="transmembrane region" description="Helical" evidence="8">
    <location>
        <begin position="303"/>
        <end position="321"/>
    </location>
</feature>
<keyword evidence="6 8" id="KW-1133">Transmembrane helix</keyword>
<name>A0A7W5GBQ5_9BACL</name>
<comment type="similarity">
    <text evidence="2">Belongs to the amino acid-polyamine-organocation (APC) superfamily. Spore germination protein (SGP) (TC 2.A.3.9) family.</text>
</comment>
<evidence type="ECO:0000256" key="6">
    <source>
        <dbReference type="ARBA" id="ARBA00022989"/>
    </source>
</evidence>
<dbReference type="AlphaFoldDB" id="A0A7W5GBQ5"/>
<dbReference type="EMBL" id="JACHXW010000011">
    <property type="protein sequence ID" value="MBB3153653.1"/>
    <property type="molecule type" value="Genomic_DNA"/>
</dbReference>
<dbReference type="InterPro" id="IPR004761">
    <property type="entry name" value="Spore_GerAB"/>
</dbReference>
<dbReference type="GO" id="GO:0009847">
    <property type="term" value="P:spore germination"/>
    <property type="evidence" value="ECO:0007669"/>
    <property type="project" value="InterPro"/>
</dbReference>